<feature type="compositionally biased region" description="Low complexity" evidence="1">
    <location>
        <begin position="31"/>
        <end position="41"/>
    </location>
</feature>
<feature type="compositionally biased region" description="Gly residues" evidence="1">
    <location>
        <begin position="1"/>
        <end position="30"/>
    </location>
</feature>
<dbReference type="AlphaFoldDB" id="A0AAE1Q5E2"/>
<comment type="caution">
    <text evidence="2">The sequence shown here is derived from an EMBL/GenBank/DDBJ whole genome shotgun (WGS) entry which is preliminary data.</text>
</comment>
<feature type="region of interest" description="Disordered" evidence="1">
    <location>
        <begin position="1"/>
        <end position="42"/>
    </location>
</feature>
<organism evidence="2 3">
    <name type="scientific">Petrolisthes manimaculis</name>
    <dbReference type="NCBI Taxonomy" id="1843537"/>
    <lineage>
        <taxon>Eukaryota</taxon>
        <taxon>Metazoa</taxon>
        <taxon>Ecdysozoa</taxon>
        <taxon>Arthropoda</taxon>
        <taxon>Crustacea</taxon>
        <taxon>Multicrustacea</taxon>
        <taxon>Malacostraca</taxon>
        <taxon>Eumalacostraca</taxon>
        <taxon>Eucarida</taxon>
        <taxon>Decapoda</taxon>
        <taxon>Pleocyemata</taxon>
        <taxon>Anomura</taxon>
        <taxon>Galatheoidea</taxon>
        <taxon>Porcellanidae</taxon>
        <taxon>Petrolisthes</taxon>
    </lineage>
</organism>
<proteinExistence type="predicted"/>
<reference evidence="2" key="1">
    <citation type="submission" date="2023-11" db="EMBL/GenBank/DDBJ databases">
        <title>Genome assemblies of two species of porcelain crab, Petrolisthes cinctipes and Petrolisthes manimaculis (Anomura: Porcellanidae).</title>
        <authorList>
            <person name="Angst P."/>
        </authorList>
    </citation>
    <scope>NUCLEOTIDE SEQUENCE</scope>
    <source>
        <strain evidence="2">PB745_02</strain>
        <tissue evidence="2">Gill</tissue>
    </source>
</reference>
<evidence type="ECO:0000313" key="3">
    <source>
        <dbReference type="Proteomes" id="UP001292094"/>
    </source>
</evidence>
<dbReference type="EMBL" id="JAWZYT010000684">
    <property type="protein sequence ID" value="KAK4320206.1"/>
    <property type="molecule type" value="Genomic_DNA"/>
</dbReference>
<protein>
    <submittedName>
        <fullName evidence="2">Uncharacterized protein</fullName>
    </submittedName>
</protein>
<gene>
    <name evidence="2" type="ORF">Pmani_008897</name>
</gene>
<sequence length="90" mass="9065">MRGEGVIGSGVGSVGSGVVGSVVGNGGGSGSDSSPTTTTTTNLQCSQDCHTNGTNGETQQWKMLSQDSSKMNKIRDIVESSARTPAVLCD</sequence>
<accession>A0AAE1Q5E2</accession>
<evidence type="ECO:0000313" key="2">
    <source>
        <dbReference type="EMBL" id="KAK4320206.1"/>
    </source>
</evidence>
<keyword evidence="3" id="KW-1185">Reference proteome</keyword>
<dbReference type="Proteomes" id="UP001292094">
    <property type="component" value="Unassembled WGS sequence"/>
</dbReference>
<name>A0AAE1Q5E2_9EUCA</name>
<evidence type="ECO:0000256" key="1">
    <source>
        <dbReference type="SAM" id="MobiDB-lite"/>
    </source>
</evidence>